<organism evidence="1 2">
    <name type="scientific">Faucicola atlantae</name>
    <dbReference type="NCBI Taxonomy" id="34059"/>
    <lineage>
        <taxon>Bacteria</taxon>
        <taxon>Pseudomonadati</taxon>
        <taxon>Pseudomonadota</taxon>
        <taxon>Gammaproteobacteria</taxon>
        <taxon>Moraxellales</taxon>
        <taxon>Moraxellaceae</taxon>
        <taxon>Faucicola</taxon>
    </lineage>
</organism>
<dbReference type="AlphaFoldDB" id="A0A1B8QI17"/>
<keyword evidence="2" id="KW-1185">Reference proteome</keyword>
<sequence length="60" mass="6951">MGACWWCYWLLGLGWPAVHYPPASYCAVVGATTLLPRWQVLTQWRFSWGFDRDRTDGTIS</sequence>
<gene>
    <name evidence="1" type="ORF">A9306_05670</name>
</gene>
<accession>A0A1B8QI17</accession>
<evidence type="ECO:0000313" key="1">
    <source>
        <dbReference type="EMBL" id="OBX83110.1"/>
    </source>
</evidence>
<reference evidence="1 2" key="1">
    <citation type="submission" date="2016-06" db="EMBL/GenBank/DDBJ databases">
        <title>Draft genome of Moraxella atlantae CCUG 59586.</title>
        <authorList>
            <person name="Salva-Serra F."/>
            <person name="Engstrom-Jakobsson H."/>
            <person name="Thorell K."/>
            <person name="Gonzales-Siles L."/>
            <person name="Karlsson R."/>
            <person name="Boulund F."/>
            <person name="Engstrand L."/>
            <person name="Kristiansson E."/>
            <person name="Moore E."/>
        </authorList>
    </citation>
    <scope>NUCLEOTIDE SEQUENCE [LARGE SCALE GENOMIC DNA]</scope>
    <source>
        <strain evidence="1 2">CCUG 59586</strain>
    </source>
</reference>
<name>A0A1B8QI17_9GAMM</name>
<evidence type="ECO:0000313" key="2">
    <source>
        <dbReference type="Proteomes" id="UP000092616"/>
    </source>
</evidence>
<dbReference type="Proteomes" id="UP000092616">
    <property type="component" value="Unassembled WGS sequence"/>
</dbReference>
<proteinExistence type="predicted"/>
<dbReference type="EMBL" id="LZNA01000018">
    <property type="protein sequence ID" value="OBX83110.1"/>
    <property type="molecule type" value="Genomic_DNA"/>
</dbReference>
<protein>
    <submittedName>
        <fullName evidence="1">Uncharacterized protein</fullName>
    </submittedName>
</protein>
<comment type="caution">
    <text evidence="1">The sequence shown here is derived from an EMBL/GenBank/DDBJ whole genome shotgun (WGS) entry which is preliminary data.</text>
</comment>